<evidence type="ECO:0000256" key="1">
    <source>
        <dbReference type="ARBA" id="ARBA00023015"/>
    </source>
</evidence>
<dbReference type="GO" id="GO:0003677">
    <property type="term" value="F:DNA binding"/>
    <property type="evidence" value="ECO:0007669"/>
    <property type="project" value="UniProtKB-KW"/>
</dbReference>
<evidence type="ECO:0000259" key="5">
    <source>
        <dbReference type="PROSITE" id="PS00036"/>
    </source>
</evidence>
<keyword evidence="1" id="KW-0805">Transcription regulation</keyword>
<evidence type="ECO:0000256" key="4">
    <source>
        <dbReference type="SAM" id="MobiDB-lite"/>
    </source>
</evidence>
<dbReference type="Proteomes" id="UP001211907">
    <property type="component" value="Unassembled WGS sequence"/>
</dbReference>
<proteinExistence type="predicted"/>
<sequence length="386" mass="43331">MFEAEAPPRMTQRELKEEVISPPPVSRLPAISRKTIQNREAQRACRERKARQMANLKAENESLKAQIRALQDSNAQPNHALSHCADCALERMRSASYLARIAQLEAQLDAVKAQSPPQSYSHSQSQSTSPHAPTISIDHAMTDSAVVLPISASVTVPSSQSVQLPPPSASTIGSVSLSPLVKMDFDGSDLISHDEMWEDILDETSAIQLYGPIDIEPYRTAFNDISSIKGNPLIDQILDLFVEQAGATNKKKITKCLLGIVALRFALLDACSILDRARFLDAMDELTHQYNKYTTNMKKYFKVKVPPHDSIDWQNPRMTPFREQLRAVPSFSNAGNIIDDICVLYWSETKEDEREEKLLSIVLLARKLENLCVNDEDRKRVRNFET</sequence>
<dbReference type="InterPro" id="IPR046347">
    <property type="entry name" value="bZIP_sf"/>
</dbReference>
<evidence type="ECO:0000256" key="2">
    <source>
        <dbReference type="ARBA" id="ARBA00023125"/>
    </source>
</evidence>
<keyword evidence="2" id="KW-0238">DNA-binding</keyword>
<dbReference type="InterPro" id="IPR004827">
    <property type="entry name" value="bZIP"/>
</dbReference>
<keyword evidence="7" id="KW-1185">Reference proteome</keyword>
<evidence type="ECO:0000313" key="7">
    <source>
        <dbReference type="Proteomes" id="UP001211907"/>
    </source>
</evidence>
<accession>A0AAD5XGG9</accession>
<feature type="region of interest" description="Disordered" evidence="4">
    <location>
        <begin position="113"/>
        <end position="135"/>
    </location>
</feature>
<feature type="domain" description="BZIP" evidence="5">
    <location>
        <begin position="33"/>
        <end position="48"/>
    </location>
</feature>
<keyword evidence="3" id="KW-0804">Transcription</keyword>
<reference evidence="6" key="1">
    <citation type="submission" date="2020-05" db="EMBL/GenBank/DDBJ databases">
        <title>Phylogenomic resolution of chytrid fungi.</title>
        <authorList>
            <person name="Stajich J.E."/>
            <person name="Amses K."/>
            <person name="Simmons R."/>
            <person name="Seto K."/>
            <person name="Myers J."/>
            <person name="Bonds A."/>
            <person name="Quandt C.A."/>
            <person name="Barry K."/>
            <person name="Liu P."/>
            <person name="Grigoriev I."/>
            <person name="Longcore J.E."/>
            <person name="James T.Y."/>
        </authorList>
    </citation>
    <scope>NUCLEOTIDE SEQUENCE</scope>
    <source>
        <strain evidence="6">JEL0513</strain>
    </source>
</reference>
<dbReference type="Gene3D" id="1.20.5.170">
    <property type="match status" value="1"/>
</dbReference>
<dbReference type="Pfam" id="PF03131">
    <property type="entry name" value="bZIP_Maf"/>
    <property type="match status" value="1"/>
</dbReference>
<evidence type="ECO:0000256" key="3">
    <source>
        <dbReference type="ARBA" id="ARBA00023163"/>
    </source>
</evidence>
<dbReference type="GO" id="GO:0003700">
    <property type="term" value="F:DNA-binding transcription factor activity"/>
    <property type="evidence" value="ECO:0007669"/>
    <property type="project" value="InterPro"/>
</dbReference>
<name>A0AAD5XGG9_9FUNG</name>
<comment type="caution">
    <text evidence="6">The sequence shown here is derived from an EMBL/GenBank/DDBJ whole genome shotgun (WGS) entry which is preliminary data.</text>
</comment>
<feature type="compositionally biased region" description="Low complexity" evidence="4">
    <location>
        <begin position="113"/>
        <end position="134"/>
    </location>
</feature>
<dbReference type="SUPFAM" id="SSF57959">
    <property type="entry name" value="Leucine zipper domain"/>
    <property type="match status" value="1"/>
</dbReference>
<protein>
    <recommendedName>
        <fullName evidence="5">BZIP domain-containing protein</fullName>
    </recommendedName>
</protein>
<dbReference type="CDD" id="cd14688">
    <property type="entry name" value="bZIP_YAP"/>
    <property type="match status" value="1"/>
</dbReference>
<evidence type="ECO:0000313" key="6">
    <source>
        <dbReference type="EMBL" id="KAJ3116578.1"/>
    </source>
</evidence>
<dbReference type="PROSITE" id="PS00036">
    <property type="entry name" value="BZIP_BASIC"/>
    <property type="match status" value="1"/>
</dbReference>
<organism evidence="6 7">
    <name type="scientific">Physocladia obscura</name>
    <dbReference type="NCBI Taxonomy" id="109957"/>
    <lineage>
        <taxon>Eukaryota</taxon>
        <taxon>Fungi</taxon>
        <taxon>Fungi incertae sedis</taxon>
        <taxon>Chytridiomycota</taxon>
        <taxon>Chytridiomycota incertae sedis</taxon>
        <taxon>Chytridiomycetes</taxon>
        <taxon>Chytridiales</taxon>
        <taxon>Chytriomycetaceae</taxon>
        <taxon>Physocladia</taxon>
    </lineage>
</organism>
<dbReference type="AlphaFoldDB" id="A0AAD5XGG9"/>
<dbReference type="EMBL" id="JADGJH010001220">
    <property type="protein sequence ID" value="KAJ3116578.1"/>
    <property type="molecule type" value="Genomic_DNA"/>
</dbReference>
<dbReference type="InterPro" id="IPR004826">
    <property type="entry name" value="bZIP_Maf"/>
</dbReference>
<feature type="region of interest" description="Disordered" evidence="4">
    <location>
        <begin position="1"/>
        <end position="26"/>
    </location>
</feature>
<gene>
    <name evidence="6" type="ORF">HK100_001026</name>
</gene>